<evidence type="ECO:0000313" key="2">
    <source>
        <dbReference type="Proteomes" id="UP000257630"/>
    </source>
</evidence>
<protein>
    <submittedName>
        <fullName evidence="1">Uncharacterized protein</fullName>
    </submittedName>
</protein>
<dbReference type="GeneID" id="63026746"/>
<gene>
    <name evidence="1" type="primary">65</name>
    <name evidence="1" type="ORF">SEA_RIBEYE_65</name>
</gene>
<proteinExistence type="predicted"/>
<evidence type="ECO:0000313" key="1">
    <source>
        <dbReference type="EMBL" id="AXH44928.1"/>
    </source>
</evidence>
<sequence length="62" mass="6871">MIITRAMQRNALRALGIPSDGTIASVVITTTAVVVVRVQGDQSWTEVHYAARDRTPHREEQP</sequence>
<dbReference type="Proteomes" id="UP000257630">
    <property type="component" value="Segment"/>
</dbReference>
<dbReference type="KEGG" id="vg:63026746"/>
<reference evidence="1 2" key="1">
    <citation type="submission" date="2018-06" db="EMBL/GenBank/DDBJ databases">
        <authorList>
            <person name="Plymale R.C."/>
            <person name="Vermillion C.D."/>
            <person name="Bowman H."/>
            <person name="Gills J.R."/>
            <person name="Wooten L.C."/>
            <person name="Askins J.L."/>
            <person name="Brownlee C.M."/>
            <person name="Davis H.K."/>
            <person name="Edmondson E.M."/>
            <person name="Edwards S.L."/>
            <person name="Haberman K.L."/>
            <person name="Jacobs K.R."/>
            <person name="Jones G.C."/>
            <person name="Livingston L.W."/>
            <person name="Masengale M.E."/>
            <person name="Morrison C.M."/>
            <person name="Mullins A.M."/>
            <person name="Pate M.D."/>
            <person name="Pennington B.T."/>
            <person name="Pickard K.N."/>
            <person name="Rainwater D.R."/>
            <person name="Studdard A.C."/>
            <person name="Walker A.L."/>
            <person name="Reyna N.S."/>
            <person name="Garlena R.A."/>
            <person name="Russell D.A."/>
            <person name="Pope W.H."/>
            <person name="Jacobs-Sera D."/>
            <person name="Hendrix R.W."/>
            <person name="Hatfull G.F."/>
        </authorList>
    </citation>
    <scope>NUCLEOTIDE SEQUENCE [LARGE SCALE GENOMIC DNA]</scope>
</reference>
<dbReference type="RefSeq" id="YP_010002199.1">
    <property type="nucleotide sequence ID" value="NC_053241.1"/>
</dbReference>
<organism evidence="1 2">
    <name type="scientific">Gordonia phage Ribeye</name>
    <dbReference type="NCBI Taxonomy" id="2250417"/>
    <lineage>
        <taxon>Viruses</taxon>
        <taxon>Duplodnaviria</taxon>
        <taxon>Heunggongvirae</taxon>
        <taxon>Uroviricota</taxon>
        <taxon>Caudoviricetes</taxon>
        <taxon>Stackebrandtviridae</taxon>
        <taxon>Schenleyvirinae</taxon>
        <taxon>Kroosvirus</taxon>
        <taxon>Kroosvirus ribeye</taxon>
    </lineage>
</organism>
<accession>A0A345KPH6</accession>
<name>A0A345KPH6_9CAUD</name>
<keyword evidence="2" id="KW-1185">Reference proteome</keyword>
<dbReference type="EMBL" id="MH450129">
    <property type="protein sequence ID" value="AXH44928.1"/>
    <property type="molecule type" value="Genomic_DNA"/>
</dbReference>